<dbReference type="SUPFAM" id="SSF53850">
    <property type="entry name" value="Periplasmic binding protein-like II"/>
    <property type="match status" value="1"/>
</dbReference>
<keyword evidence="3 5" id="KW-0732">Signal</keyword>
<evidence type="ECO:0000256" key="2">
    <source>
        <dbReference type="ARBA" id="ARBA00022723"/>
    </source>
</evidence>
<evidence type="ECO:0000256" key="1">
    <source>
        <dbReference type="ARBA" id="ARBA00009175"/>
    </source>
</evidence>
<dbReference type="Gene3D" id="3.40.190.10">
    <property type="entry name" value="Periplasmic binding protein-like II"/>
    <property type="match status" value="2"/>
</dbReference>
<sequence length="248" mass="27030">MIPVGYRPLLALLLVLCWAPPLSAAEVRVAVASNFMGTAQRLAEDFERHSGHRLLISYGSTGKLYTQIYHGAPFDLFLAADAERPRRAELEGLAVSGSRITYATGQLALWSPRGNPFERLTRGEFRRLAIANPDTAPYGFAAREVIGRLVASGVQQKLVYGENISQTHQFVASGNAELGFVALSQLQQERPEHLWLVPANSYPPIEQQAVLLTRGQGSEAARDFLTYLQGERATAIIIAGGYLGPGEP</sequence>
<evidence type="ECO:0000256" key="5">
    <source>
        <dbReference type="SAM" id="SignalP"/>
    </source>
</evidence>
<name>A0A3P3VJM7_9GAMM</name>
<evidence type="ECO:0000313" key="6">
    <source>
        <dbReference type="EMBL" id="RRJ82915.1"/>
    </source>
</evidence>
<organism evidence="6 7">
    <name type="scientific">Aestuariirhabdus litorea</name>
    <dbReference type="NCBI Taxonomy" id="2528527"/>
    <lineage>
        <taxon>Bacteria</taxon>
        <taxon>Pseudomonadati</taxon>
        <taxon>Pseudomonadota</taxon>
        <taxon>Gammaproteobacteria</taxon>
        <taxon>Oceanospirillales</taxon>
        <taxon>Aestuariirhabdaceae</taxon>
        <taxon>Aestuariirhabdus</taxon>
    </lineage>
</organism>
<dbReference type="NCBIfam" id="TIGR01256">
    <property type="entry name" value="modA"/>
    <property type="match status" value="1"/>
</dbReference>
<dbReference type="InterPro" id="IPR044084">
    <property type="entry name" value="AvModA-like_subst-bd"/>
</dbReference>
<dbReference type="CDD" id="cd13539">
    <property type="entry name" value="PBP2_AvModA"/>
    <property type="match status" value="1"/>
</dbReference>
<gene>
    <name evidence="6" type="primary">modA</name>
    <name evidence="6" type="ORF">D0544_13780</name>
</gene>
<evidence type="ECO:0000313" key="7">
    <source>
        <dbReference type="Proteomes" id="UP000280792"/>
    </source>
</evidence>
<dbReference type="RefSeq" id="WP_125017100.1">
    <property type="nucleotide sequence ID" value="NZ_QWEZ01000002.1"/>
</dbReference>
<dbReference type="PANTHER" id="PTHR30632">
    <property type="entry name" value="MOLYBDATE-BINDING PERIPLASMIC PROTEIN"/>
    <property type="match status" value="1"/>
</dbReference>
<comment type="similarity">
    <text evidence="1">Belongs to the bacterial solute-binding protein ModA family.</text>
</comment>
<feature type="binding site" evidence="4">
    <location>
        <position position="61"/>
    </location>
    <ligand>
        <name>molybdate</name>
        <dbReference type="ChEBI" id="CHEBI:36264"/>
    </ligand>
</feature>
<dbReference type="EMBL" id="QWEZ01000002">
    <property type="protein sequence ID" value="RRJ82915.1"/>
    <property type="molecule type" value="Genomic_DNA"/>
</dbReference>
<feature type="signal peptide" evidence="5">
    <location>
        <begin position="1"/>
        <end position="24"/>
    </location>
</feature>
<keyword evidence="7" id="KW-1185">Reference proteome</keyword>
<dbReference type="PIRSF" id="PIRSF004846">
    <property type="entry name" value="ModA"/>
    <property type="match status" value="1"/>
</dbReference>
<dbReference type="InterPro" id="IPR005950">
    <property type="entry name" value="ModA"/>
</dbReference>
<proteinExistence type="inferred from homology"/>
<evidence type="ECO:0000256" key="4">
    <source>
        <dbReference type="PIRSR" id="PIRSR004846-1"/>
    </source>
</evidence>
<dbReference type="Proteomes" id="UP000280792">
    <property type="component" value="Unassembled WGS sequence"/>
</dbReference>
<dbReference type="Pfam" id="PF13531">
    <property type="entry name" value="SBP_bac_11"/>
    <property type="match status" value="1"/>
</dbReference>
<accession>A0A3P3VJM7</accession>
<dbReference type="GO" id="GO:0015689">
    <property type="term" value="P:molybdate ion transport"/>
    <property type="evidence" value="ECO:0007669"/>
    <property type="project" value="InterPro"/>
</dbReference>
<keyword evidence="4" id="KW-0500">Molybdenum</keyword>
<feature type="binding site" evidence="4">
    <location>
        <position position="164"/>
    </location>
    <ligand>
        <name>molybdate</name>
        <dbReference type="ChEBI" id="CHEBI:36264"/>
    </ligand>
</feature>
<evidence type="ECO:0000256" key="3">
    <source>
        <dbReference type="ARBA" id="ARBA00022729"/>
    </source>
</evidence>
<dbReference type="GO" id="GO:0046872">
    <property type="term" value="F:metal ion binding"/>
    <property type="evidence" value="ECO:0007669"/>
    <property type="project" value="UniProtKB-KW"/>
</dbReference>
<protein>
    <submittedName>
        <fullName evidence="6">Molybdate ABC transporter substrate-binding protein</fullName>
    </submittedName>
</protein>
<feature type="chain" id="PRO_5018277267" evidence="5">
    <location>
        <begin position="25"/>
        <end position="248"/>
    </location>
</feature>
<dbReference type="AlphaFoldDB" id="A0A3P3VJM7"/>
<keyword evidence="2 4" id="KW-0479">Metal-binding</keyword>
<dbReference type="InterPro" id="IPR050682">
    <property type="entry name" value="ModA/WtpA"/>
</dbReference>
<comment type="caution">
    <text evidence="6">The sequence shown here is derived from an EMBL/GenBank/DDBJ whole genome shotgun (WGS) entry which is preliminary data.</text>
</comment>
<dbReference type="PANTHER" id="PTHR30632:SF14">
    <property type="entry name" value="TUNGSTATE_MOLYBDATE_CHROMATE-BINDING PROTEIN MODA"/>
    <property type="match status" value="1"/>
</dbReference>
<dbReference type="GO" id="GO:0030973">
    <property type="term" value="F:molybdate ion binding"/>
    <property type="evidence" value="ECO:0007669"/>
    <property type="project" value="InterPro"/>
</dbReference>
<reference evidence="6 7" key="1">
    <citation type="submission" date="2018-08" db="EMBL/GenBank/DDBJ databases">
        <authorList>
            <person name="Khan S.A."/>
        </authorList>
    </citation>
    <scope>NUCLEOTIDE SEQUENCE [LARGE SCALE GENOMIC DNA]</scope>
    <source>
        <strain evidence="6 7">GTF-13</strain>
    </source>
</reference>
<reference evidence="6 7" key="2">
    <citation type="submission" date="2018-12" db="EMBL/GenBank/DDBJ databases">
        <title>Simiduia agarivorans gen. nov., sp. nov., a marine, agarolytic bacterium isolated from shallow coastal water from Keelung, Taiwan.</title>
        <authorList>
            <person name="Shieh W.Y."/>
        </authorList>
    </citation>
    <scope>NUCLEOTIDE SEQUENCE [LARGE SCALE GENOMIC DNA]</scope>
    <source>
        <strain evidence="6 7">GTF-13</strain>
    </source>
</reference>